<evidence type="ECO:0000313" key="3">
    <source>
        <dbReference type="EMBL" id="SCD20403.1"/>
    </source>
</evidence>
<dbReference type="InterPro" id="IPR038078">
    <property type="entry name" value="PhoU-like_sf"/>
</dbReference>
<evidence type="ECO:0000313" key="4">
    <source>
        <dbReference type="Proteomes" id="UP000187464"/>
    </source>
</evidence>
<dbReference type="SUPFAM" id="SSF109755">
    <property type="entry name" value="PhoU-like"/>
    <property type="match status" value="1"/>
</dbReference>
<feature type="domain" description="PhoU" evidence="2">
    <location>
        <begin position="134"/>
        <end position="221"/>
    </location>
</feature>
<comment type="similarity">
    <text evidence="1">Belongs to the PhoU family.</text>
</comment>
<feature type="domain" description="PhoU" evidence="2">
    <location>
        <begin position="31"/>
        <end position="114"/>
    </location>
</feature>
<dbReference type="EMBL" id="LT605205">
    <property type="protein sequence ID" value="SCD20403.1"/>
    <property type="molecule type" value="Genomic_DNA"/>
</dbReference>
<dbReference type="RefSeq" id="WP_019540744.1">
    <property type="nucleotide sequence ID" value="NZ_DAMBAO010000036.1"/>
</dbReference>
<gene>
    <name evidence="3" type="ORF">PSM36_1583</name>
</gene>
<dbReference type="PANTHER" id="PTHR42930:SF3">
    <property type="entry name" value="PHOSPHATE-SPECIFIC TRANSPORT SYSTEM ACCESSORY PROTEIN PHOU"/>
    <property type="match status" value="1"/>
</dbReference>
<dbReference type="InterPro" id="IPR026022">
    <property type="entry name" value="PhoU_dom"/>
</dbReference>
<organism evidence="3 4">
    <name type="scientific">Proteiniphilum saccharofermentans</name>
    <dbReference type="NCBI Taxonomy" id="1642647"/>
    <lineage>
        <taxon>Bacteria</taxon>
        <taxon>Pseudomonadati</taxon>
        <taxon>Bacteroidota</taxon>
        <taxon>Bacteroidia</taxon>
        <taxon>Bacteroidales</taxon>
        <taxon>Dysgonomonadaceae</taxon>
        <taxon>Proteiniphilum</taxon>
    </lineage>
</organism>
<dbReference type="AlphaFoldDB" id="A0A1R3SVQ5"/>
<evidence type="ECO:0000256" key="1">
    <source>
        <dbReference type="ARBA" id="ARBA00008107"/>
    </source>
</evidence>
<proteinExistence type="inferred from homology"/>
<name>A0A1R3SVQ5_9BACT</name>
<sequence>MNSGNEKGNAPYVRGIKDNYIDQLHGDFQLISEIVLTQIKLASDLVRDNRNKEIIPQLKRNEKLINSLDVTIKEKVINAIMLFTPRASDLRRLMAYHDMTISMERVGDLIENIAFALEGIDFSLAGFEKYKKPIDKMFVQTDKMLKNALFAFTGVSNEMAYDTIQMDDKVDKLERKIERQLAEDFQNEVQSSQSLVNIMNLNSISYYLERIGDKAVDIAESAVYVIEGRDIRHVKESKKPVAGEKSGDEAR</sequence>
<dbReference type="Gene3D" id="1.20.58.220">
    <property type="entry name" value="Phosphate transport system protein phou homolog 2, domain 2"/>
    <property type="match status" value="2"/>
</dbReference>
<dbReference type="GO" id="GO:0045936">
    <property type="term" value="P:negative regulation of phosphate metabolic process"/>
    <property type="evidence" value="ECO:0007669"/>
    <property type="project" value="InterPro"/>
</dbReference>
<protein>
    <recommendedName>
        <fullName evidence="2">PhoU domain-containing protein</fullName>
    </recommendedName>
</protein>
<dbReference type="STRING" id="1642647.PSM36_1583"/>
<dbReference type="GO" id="GO:0030643">
    <property type="term" value="P:intracellular phosphate ion homeostasis"/>
    <property type="evidence" value="ECO:0007669"/>
    <property type="project" value="InterPro"/>
</dbReference>
<accession>A0A1R3SVQ5</accession>
<dbReference type="PANTHER" id="PTHR42930">
    <property type="entry name" value="PHOSPHATE-SPECIFIC TRANSPORT SYSTEM ACCESSORY PROTEIN PHOU"/>
    <property type="match status" value="1"/>
</dbReference>
<dbReference type="Proteomes" id="UP000187464">
    <property type="component" value="Chromosome I"/>
</dbReference>
<dbReference type="InterPro" id="IPR028366">
    <property type="entry name" value="PhoU"/>
</dbReference>
<dbReference type="Pfam" id="PF01895">
    <property type="entry name" value="PhoU"/>
    <property type="match status" value="2"/>
</dbReference>
<dbReference type="KEGG" id="psac:PSM36_1583"/>
<keyword evidence="4" id="KW-1185">Reference proteome</keyword>
<reference evidence="3 4" key="1">
    <citation type="submission" date="2016-08" db="EMBL/GenBank/DDBJ databases">
        <authorList>
            <person name="Seilhamer J.J."/>
        </authorList>
    </citation>
    <scope>NUCLEOTIDE SEQUENCE [LARGE SCALE GENOMIC DNA]</scope>
    <source>
        <strain evidence="3">M3/6</strain>
    </source>
</reference>
<evidence type="ECO:0000259" key="2">
    <source>
        <dbReference type="Pfam" id="PF01895"/>
    </source>
</evidence>